<dbReference type="SUPFAM" id="SSF54928">
    <property type="entry name" value="RNA-binding domain, RBD"/>
    <property type="match status" value="1"/>
</dbReference>
<keyword evidence="1 2" id="KW-0694">RNA-binding</keyword>
<name>A0A9P7Z6Q1_9HELO</name>
<dbReference type="Pfam" id="PF04059">
    <property type="entry name" value="RRM_2"/>
    <property type="match status" value="1"/>
</dbReference>
<evidence type="ECO:0000313" key="6">
    <source>
        <dbReference type="Proteomes" id="UP000887226"/>
    </source>
</evidence>
<protein>
    <submittedName>
        <fullName evidence="5">RNA recognition motif 2-domain-containing protein</fullName>
    </submittedName>
</protein>
<evidence type="ECO:0000256" key="3">
    <source>
        <dbReference type="SAM" id="MobiDB-lite"/>
    </source>
</evidence>
<dbReference type="PROSITE" id="PS50102">
    <property type="entry name" value="RRM"/>
    <property type="match status" value="1"/>
</dbReference>
<gene>
    <name evidence="5" type="ORF">BJ878DRAFT_540357</name>
</gene>
<evidence type="ECO:0000256" key="2">
    <source>
        <dbReference type="PROSITE-ProRule" id="PRU00176"/>
    </source>
</evidence>
<dbReference type="InterPro" id="IPR000504">
    <property type="entry name" value="RRM_dom"/>
</dbReference>
<dbReference type="InterPro" id="IPR007201">
    <property type="entry name" value="Mei2-like_Rrm_C"/>
</dbReference>
<feature type="region of interest" description="Disordered" evidence="3">
    <location>
        <begin position="1"/>
        <end position="42"/>
    </location>
</feature>
<feature type="domain" description="RRM" evidence="4">
    <location>
        <begin position="494"/>
        <end position="576"/>
    </location>
</feature>
<dbReference type="PANTHER" id="PTHR23189">
    <property type="entry name" value="RNA RECOGNITION MOTIF-CONTAINING"/>
    <property type="match status" value="1"/>
</dbReference>
<dbReference type="Proteomes" id="UP000887226">
    <property type="component" value="Unassembled WGS sequence"/>
</dbReference>
<reference evidence="5" key="1">
    <citation type="journal article" date="2021" name="IMA Fungus">
        <title>Genomic characterization of three marine fungi, including Emericellopsis atlantica sp. nov. with signatures of a generalist lifestyle and marine biomass degradation.</title>
        <authorList>
            <person name="Hagestad O.C."/>
            <person name="Hou L."/>
            <person name="Andersen J.H."/>
            <person name="Hansen E.H."/>
            <person name="Altermark B."/>
            <person name="Li C."/>
            <person name="Kuhnert E."/>
            <person name="Cox R.J."/>
            <person name="Crous P.W."/>
            <person name="Spatafora J.W."/>
            <person name="Lail K."/>
            <person name="Amirebrahimi M."/>
            <person name="Lipzen A."/>
            <person name="Pangilinan J."/>
            <person name="Andreopoulos W."/>
            <person name="Hayes R.D."/>
            <person name="Ng V."/>
            <person name="Grigoriev I.V."/>
            <person name="Jackson S.A."/>
            <person name="Sutton T.D.S."/>
            <person name="Dobson A.D.W."/>
            <person name="Rama T."/>
        </authorList>
    </citation>
    <scope>NUCLEOTIDE SEQUENCE</scope>
    <source>
        <strain evidence="5">TRa3180A</strain>
    </source>
</reference>
<keyword evidence="6" id="KW-1185">Reference proteome</keyword>
<dbReference type="OrthoDB" id="417481at2759"/>
<evidence type="ECO:0000313" key="5">
    <source>
        <dbReference type="EMBL" id="KAG9246370.1"/>
    </source>
</evidence>
<evidence type="ECO:0000259" key="4">
    <source>
        <dbReference type="PROSITE" id="PS50102"/>
    </source>
</evidence>
<proteinExistence type="predicted"/>
<evidence type="ECO:0000256" key="1">
    <source>
        <dbReference type="ARBA" id="ARBA00022884"/>
    </source>
</evidence>
<feature type="region of interest" description="Disordered" evidence="3">
    <location>
        <begin position="91"/>
        <end position="115"/>
    </location>
</feature>
<comment type="caution">
    <text evidence="5">The sequence shown here is derived from an EMBL/GenBank/DDBJ whole genome shotgun (WGS) entry which is preliminary data.</text>
</comment>
<accession>A0A9P7Z6Q1</accession>
<dbReference type="AlphaFoldDB" id="A0A9P7Z6Q1"/>
<dbReference type="EMBL" id="MU253807">
    <property type="protein sequence ID" value="KAG9246370.1"/>
    <property type="molecule type" value="Genomic_DNA"/>
</dbReference>
<organism evidence="5 6">
    <name type="scientific">Calycina marina</name>
    <dbReference type="NCBI Taxonomy" id="1763456"/>
    <lineage>
        <taxon>Eukaryota</taxon>
        <taxon>Fungi</taxon>
        <taxon>Dikarya</taxon>
        <taxon>Ascomycota</taxon>
        <taxon>Pezizomycotina</taxon>
        <taxon>Leotiomycetes</taxon>
        <taxon>Helotiales</taxon>
        <taxon>Pezizellaceae</taxon>
        <taxon>Calycina</taxon>
    </lineage>
</organism>
<sequence>MTSYGREKFVMSPHSSQGEAESIRDTPDTTLTAFSPEDIRRGPIVSSRGTIIASAGNRDDPFVTSSITGPKTTLSAQASAFTPGFTATVNSSQSNADNVESSRQSTPNNVQHGTFTTDTSASRCLKANSIYGDVDVPALVHKTALALDKEQVVTLDRMRIDILGNGCLLRCSDIKDAAIVYNTLRGTHQTLAIDYMKPSEWGLLASPGRHYSDHEGQVMLSAEYPATVSYDKKGFEQNLRQLLGVSGELVAWQKFAATEAGVFRLVAEFYDADHATAAVERVHGRVLKVGKHFITLPHGSVKVEVDVTVKISVEFHQPDHSAYVTQRSSGHGTPTRGVNPSSDLNEAFGSMGLSNPPPLMGPILSQPPIFAAGPAFAGIPYAHYGMGGQVFGRDCGLYQGPGGNFAFVQGPIRDYSQYQGPNRDAEPYQSRGYAPYHGSEFSMSPSGQDQFDRPFNRRQNAVKVPGRPRNNNTAASNHNYVDVDKILDGMDVRTTVMLRNIPNKLSQAQLKEIVDDSSACKYDFMYLRIDFSNDCNVGYAFINFTDPLDIIDFVRTRSGQKWYKSDKVAEVSYATIQGKDCLVQKFRNSSVMLEPPHYRPKLYFTYHDGEFAGQEERFPESDNASKLKRSCENAEHVGLFAPNPGNSIRDEQRRRGNFDRGTTLAQREEFNFGARPPHGRSYGGMQHGGMQHDGQFGFDEYVSIGSGDGFSGGGQYCPGQLGGSQYGGQHASGQYDNGNGNINGNGHSFGGSQHRGGHSYGGSSYGGARLCW</sequence>
<dbReference type="GO" id="GO:0003723">
    <property type="term" value="F:RNA binding"/>
    <property type="evidence" value="ECO:0007669"/>
    <property type="project" value="UniProtKB-UniRule"/>
</dbReference>
<dbReference type="InterPro" id="IPR035979">
    <property type="entry name" value="RBD_domain_sf"/>
</dbReference>